<keyword evidence="6" id="KW-1185">Reference proteome</keyword>
<comment type="function">
    <text evidence="2">Removes the formyl group from the N-terminal Met of newly synthesized proteins. Requires at least a dipeptide for an efficient rate of reaction. N-terminal L-methionine is a prerequisite for activity but the enzyme has broad specificity at other positions.</text>
</comment>
<keyword evidence="2" id="KW-0479">Metal-binding</keyword>
<feature type="binding site" evidence="2">
    <location>
        <position position="419"/>
    </location>
    <ligand>
        <name>Fe cation</name>
        <dbReference type="ChEBI" id="CHEBI:24875"/>
    </ligand>
</feature>
<dbReference type="PANTHER" id="PTHR10458">
    <property type="entry name" value="PEPTIDE DEFORMYLASE"/>
    <property type="match status" value="1"/>
</dbReference>
<dbReference type="CDD" id="cd00093">
    <property type="entry name" value="HTH_XRE"/>
    <property type="match status" value="1"/>
</dbReference>
<dbReference type="PROSITE" id="PS50943">
    <property type="entry name" value="HTH_CROC1"/>
    <property type="match status" value="1"/>
</dbReference>
<dbReference type="InterPro" id="IPR036821">
    <property type="entry name" value="Peptide_deformylase_sf"/>
</dbReference>
<evidence type="ECO:0000256" key="2">
    <source>
        <dbReference type="HAMAP-Rule" id="MF_00163"/>
    </source>
</evidence>
<evidence type="ECO:0000259" key="4">
    <source>
        <dbReference type="PROSITE" id="PS50943"/>
    </source>
</evidence>
<feature type="binding site" evidence="2">
    <location>
        <position position="465"/>
    </location>
    <ligand>
        <name>Fe cation</name>
        <dbReference type="ChEBI" id="CHEBI:24875"/>
    </ligand>
</feature>
<comment type="caution">
    <text evidence="5">The sequence shown here is derived from an EMBL/GenBank/DDBJ whole genome shotgun (WGS) entry which is preliminary data.</text>
</comment>
<feature type="binding site" evidence="2">
    <location>
        <position position="461"/>
    </location>
    <ligand>
        <name>Fe cation</name>
        <dbReference type="ChEBI" id="CHEBI:24875"/>
    </ligand>
</feature>
<evidence type="ECO:0000313" key="5">
    <source>
        <dbReference type="EMBL" id="GAA1786522.1"/>
    </source>
</evidence>
<dbReference type="Gene3D" id="1.10.260.40">
    <property type="entry name" value="lambda repressor-like DNA-binding domains"/>
    <property type="match status" value="1"/>
</dbReference>
<keyword evidence="2" id="KW-0378">Hydrolase</keyword>
<gene>
    <name evidence="2" type="primary">def</name>
    <name evidence="5" type="ORF">GCM10009682_05800</name>
</gene>
<dbReference type="CDD" id="cd00487">
    <property type="entry name" value="Pep_deformylase"/>
    <property type="match status" value="1"/>
</dbReference>
<dbReference type="SMART" id="SM00530">
    <property type="entry name" value="HTH_XRE"/>
    <property type="match status" value="1"/>
</dbReference>
<dbReference type="EMBL" id="BAAALT010000009">
    <property type="protein sequence ID" value="GAA1786522.1"/>
    <property type="molecule type" value="Genomic_DNA"/>
</dbReference>
<organism evidence="5 6">
    <name type="scientific">Luedemannella flava</name>
    <dbReference type="NCBI Taxonomy" id="349316"/>
    <lineage>
        <taxon>Bacteria</taxon>
        <taxon>Bacillati</taxon>
        <taxon>Actinomycetota</taxon>
        <taxon>Actinomycetes</taxon>
        <taxon>Micromonosporales</taxon>
        <taxon>Micromonosporaceae</taxon>
        <taxon>Luedemannella</taxon>
    </lineage>
</organism>
<dbReference type="RefSeq" id="WP_344125896.1">
    <property type="nucleotide sequence ID" value="NZ_BAAALT010000009.1"/>
</dbReference>
<sequence>MTEPPVDRAATAFADALAHLREERGLSKKQLAAEMGFDPSYVSHVEAKRHRPTEDFARRADTVLRASGTIWQLFREYDDARSASGGRHTGGGRRLGPPEQRQNLQAGLIVERELAELSFSGGRYHCLVRRALYNAGTEPVTRYLVRVAVDRYPGEPERSNRYYRTHPLTWTELELTARSAGESMMIRPTHDRDSFKEVWLLFENADSRFPLYPGQRTTIEYEYSCGEDKWGTWFQRAIRLPTERLTVRLDFPAALDPVVWGVESSFTADAAPLRTPIASRAEGDRVTFDWATDNPPLNARYRLEWRFRGVAGLPSDRMRAAGVVQRGAPILNTPARRFDLPADRALAEDVVERLQETLGRVMGLHDFKKGAGIAAPQVGIGWSAAIVRPTDPSLGGEIVLINPSIVASSTEHDEQYEGCLSFFDVRGRVPRPTVIDVRHQLPDGTPVVTRFDRALARLVAHEIDHLEGVLYPDRMISGVPVVPVSEYEAAGLPWRY</sequence>
<comment type="similarity">
    <text evidence="1 2">Belongs to the polypeptide deformylase family.</text>
</comment>
<dbReference type="SUPFAM" id="SSF47413">
    <property type="entry name" value="lambda repressor-like DNA-binding domains"/>
    <property type="match status" value="1"/>
</dbReference>
<dbReference type="InterPro" id="IPR010982">
    <property type="entry name" value="Lambda_DNA-bd_dom_sf"/>
</dbReference>
<dbReference type="InterPro" id="IPR023635">
    <property type="entry name" value="Peptide_deformylase"/>
</dbReference>
<dbReference type="PANTHER" id="PTHR10458:SF22">
    <property type="entry name" value="PEPTIDE DEFORMYLASE"/>
    <property type="match status" value="1"/>
</dbReference>
<evidence type="ECO:0000256" key="1">
    <source>
        <dbReference type="ARBA" id="ARBA00010759"/>
    </source>
</evidence>
<dbReference type="Proteomes" id="UP001500218">
    <property type="component" value="Unassembled WGS sequence"/>
</dbReference>
<dbReference type="Gene3D" id="3.90.45.10">
    <property type="entry name" value="Peptide deformylase"/>
    <property type="match status" value="1"/>
</dbReference>
<name>A0ABN2LG92_9ACTN</name>
<dbReference type="EC" id="3.5.1.88" evidence="2"/>
<comment type="catalytic activity">
    <reaction evidence="2">
        <text>N-terminal N-formyl-L-methionyl-[peptide] + H2O = N-terminal L-methionyl-[peptide] + formate</text>
        <dbReference type="Rhea" id="RHEA:24420"/>
        <dbReference type="Rhea" id="RHEA-COMP:10639"/>
        <dbReference type="Rhea" id="RHEA-COMP:10640"/>
        <dbReference type="ChEBI" id="CHEBI:15377"/>
        <dbReference type="ChEBI" id="CHEBI:15740"/>
        <dbReference type="ChEBI" id="CHEBI:49298"/>
        <dbReference type="ChEBI" id="CHEBI:64731"/>
        <dbReference type="EC" id="3.5.1.88"/>
    </reaction>
</comment>
<dbReference type="PRINTS" id="PR01576">
    <property type="entry name" value="PDEFORMYLASE"/>
</dbReference>
<dbReference type="SUPFAM" id="SSF56420">
    <property type="entry name" value="Peptide deformylase"/>
    <property type="match status" value="1"/>
</dbReference>
<feature type="domain" description="HTH cro/C1-type" evidence="4">
    <location>
        <begin position="17"/>
        <end position="71"/>
    </location>
</feature>
<feature type="region of interest" description="Disordered" evidence="3">
    <location>
        <begin position="81"/>
        <end position="100"/>
    </location>
</feature>
<keyword evidence="2" id="KW-0408">Iron</keyword>
<dbReference type="HAMAP" id="MF_00163">
    <property type="entry name" value="Pep_deformylase"/>
    <property type="match status" value="1"/>
</dbReference>
<comment type="cofactor">
    <cofactor evidence="2">
        <name>Fe(2+)</name>
        <dbReference type="ChEBI" id="CHEBI:29033"/>
    </cofactor>
    <text evidence="2">Binds 1 Fe(2+) ion.</text>
</comment>
<dbReference type="Pfam" id="PF13560">
    <property type="entry name" value="HTH_31"/>
    <property type="match status" value="1"/>
</dbReference>
<keyword evidence="2" id="KW-0648">Protein biosynthesis</keyword>
<protein>
    <recommendedName>
        <fullName evidence="2">Peptide deformylase</fullName>
        <shortName evidence="2">PDF</shortName>
        <ecNumber evidence="2">3.5.1.88</ecNumber>
    </recommendedName>
    <alternativeName>
        <fullName evidence="2">Polypeptide deformylase</fullName>
    </alternativeName>
</protein>
<proteinExistence type="inferred from homology"/>
<evidence type="ECO:0000313" key="6">
    <source>
        <dbReference type="Proteomes" id="UP001500218"/>
    </source>
</evidence>
<accession>A0ABN2LG92</accession>
<reference evidence="5 6" key="1">
    <citation type="journal article" date="2019" name="Int. J. Syst. Evol. Microbiol.">
        <title>The Global Catalogue of Microorganisms (GCM) 10K type strain sequencing project: providing services to taxonomists for standard genome sequencing and annotation.</title>
        <authorList>
            <consortium name="The Broad Institute Genomics Platform"/>
            <consortium name="The Broad Institute Genome Sequencing Center for Infectious Disease"/>
            <person name="Wu L."/>
            <person name="Ma J."/>
        </authorList>
    </citation>
    <scope>NUCLEOTIDE SEQUENCE [LARGE SCALE GENOMIC DNA]</scope>
    <source>
        <strain evidence="5 6">JCM 13250</strain>
    </source>
</reference>
<feature type="active site" evidence="2">
    <location>
        <position position="462"/>
    </location>
</feature>
<evidence type="ECO:0000256" key="3">
    <source>
        <dbReference type="SAM" id="MobiDB-lite"/>
    </source>
</evidence>
<dbReference type="InterPro" id="IPR001387">
    <property type="entry name" value="Cro/C1-type_HTH"/>
</dbReference>
<dbReference type="Pfam" id="PF01327">
    <property type="entry name" value="Pep_deformylase"/>
    <property type="match status" value="1"/>
</dbReference>